<protein>
    <submittedName>
        <fullName evidence="2">DUF998 domain-containing protein</fullName>
    </submittedName>
</protein>
<dbReference type="InterPro" id="IPR009339">
    <property type="entry name" value="DUF998"/>
</dbReference>
<feature type="transmembrane region" description="Helical" evidence="1">
    <location>
        <begin position="117"/>
        <end position="139"/>
    </location>
</feature>
<name>A0ABW3VLG9_9PSEU</name>
<evidence type="ECO:0000256" key="1">
    <source>
        <dbReference type="SAM" id="Phobius"/>
    </source>
</evidence>
<keyword evidence="3" id="KW-1185">Reference proteome</keyword>
<feature type="transmembrane region" description="Helical" evidence="1">
    <location>
        <begin position="52"/>
        <end position="73"/>
    </location>
</feature>
<gene>
    <name evidence="2" type="ORF">ACFQ34_19905</name>
</gene>
<keyword evidence="1" id="KW-0812">Transmembrane</keyword>
<dbReference type="Proteomes" id="UP001597182">
    <property type="component" value="Unassembled WGS sequence"/>
</dbReference>
<reference evidence="3" key="1">
    <citation type="journal article" date="2019" name="Int. J. Syst. Evol. Microbiol.">
        <title>The Global Catalogue of Microorganisms (GCM) 10K type strain sequencing project: providing services to taxonomists for standard genome sequencing and annotation.</title>
        <authorList>
            <consortium name="The Broad Institute Genomics Platform"/>
            <consortium name="The Broad Institute Genome Sequencing Center for Infectious Disease"/>
            <person name="Wu L."/>
            <person name="Ma J."/>
        </authorList>
    </citation>
    <scope>NUCLEOTIDE SEQUENCE [LARGE SCALE GENOMIC DNA]</scope>
    <source>
        <strain evidence="3">CCUG 49018</strain>
    </source>
</reference>
<evidence type="ECO:0000313" key="2">
    <source>
        <dbReference type="EMBL" id="MFD1235560.1"/>
    </source>
</evidence>
<sequence length="232" mass="24097">MPRDTVSRGLAAVGGLGVALAIVLVGALHVVSAGRVDPVRRTISEYALGPDAWLFDVGVIALAVGSLAVLVALARTRVLGPLSGATVMLAVWVLGMVTVVVFEKTNWAVGPSVGGYIHRYASLVAFLALPIGGLLVARGQRGRSESFAARVWTRVLALASLGWFLPILWGFALRPITGRSWWNTIPLGLVERGLALTEVLLVATLAVWAARAAGSPAKAVAPGGTVVEPARA</sequence>
<dbReference type="Pfam" id="PF06197">
    <property type="entry name" value="DUF998"/>
    <property type="match status" value="1"/>
</dbReference>
<accession>A0ABW3VLG9</accession>
<feature type="transmembrane region" description="Helical" evidence="1">
    <location>
        <begin position="85"/>
        <end position="102"/>
    </location>
</feature>
<dbReference type="RefSeq" id="WP_346089719.1">
    <property type="nucleotide sequence ID" value="NZ_BAABKS010000002.1"/>
</dbReference>
<feature type="transmembrane region" description="Helical" evidence="1">
    <location>
        <begin position="192"/>
        <end position="210"/>
    </location>
</feature>
<evidence type="ECO:0000313" key="3">
    <source>
        <dbReference type="Proteomes" id="UP001597182"/>
    </source>
</evidence>
<organism evidence="2 3">
    <name type="scientific">Pseudonocardia benzenivorans</name>
    <dbReference type="NCBI Taxonomy" id="228005"/>
    <lineage>
        <taxon>Bacteria</taxon>
        <taxon>Bacillati</taxon>
        <taxon>Actinomycetota</taxon>
        <taxon>Actinomycetes</taxon>
        <taxon>Pseudonocardiales</taxon>
        <taxon>Pseudonocardiaceae</taxon>
        <taxon>Pseudonocardia</taxon>
    </lineage>
</organism>
<proteinExistence type="predicted"/>
<keyword evidence="1" id="KW-1133">Transmembrane helix</keyword>
<dbReference type="EMBL" id="JBHTMB010000165">
    <property type="protein sequence ID" value="MFD1235560.1"/>
    <property type="molecule type" value="Genomic_DNA"/>
</dbReference>
<keyword evidence="1" id="KW-0472">Membrane</keyword>
<feature type="transmembrane region" description="Helical" evidence="1">
    <location>
        <begin position="151"/>
        <end position="172"/>
    </location>
</feature>
<comment type="caution">
    <text evidence="2">The sequence shown here is derived from an EMBL/GenBank/DDBJ whole genome shotgun (WGS) entry which is preliminary data.</text>
</comment>